<feature type="domain" description="SGNH hydrolase-type esterase" evidence="1">
    <location>
        <begin position="21"/>
        <end position="119"/>
    </location>
</feature>
<keyword evidence="3" id="KW-1185">Reference proteome</keyword>
<organism evidence="2 3">
    <name type="scientific">Nocardiopsis kunsanensis</name>
    <dbReference type="NCBI Taxonomy" id="141693"/>
    <lineage>
        <taxon>Bacteria</taxon>
        <taxon>Bacillati</taxon>
        <taxon>Actinomycetota</taxon>
        <taxon>Actinomycetes</taxon>
        <taxon>Streptosporangiales</taxon>
        <taxon>Nocardiopsidaceae</taxon>
        <taxon>Nocardiopsis</taxon>
    </lineage>
</organism>
<evidence type="ECO:0000313" key="2">
    <source>
        <dbReference type="EMBL" id="GHD36427.1"/>
    </source>
</evidence>
<accession>A0A918XLG8</accession>
<dbReference type="InterPro" id="IPR036514">
    <property type="entry name" value="SGNH_hydro_sf"/>
</dbReference>
<dbReference type="InterPro" id="IPR013830">
    <property type="entry name" value="SGNH_hydro"/>
</dbReference>
<dbReference type="AlphaFoldDB" id="A0A918XLG8"/>
<sequence>MRADAPVEASADGGRRVWLHHGSSISQGSNAETPTGTWPVRAAREAGVDLVNLGLSGSALLDPFVARALAEVPADVVSLELGINVVNADLMRVRAFAPAVHGFLDTVRQGHPYAPLVVVSPLWCPMHEQTPGPGTFDTEALARGQVRFRATGDPGEVAAGRLTLQVVRRELAQVVAQRGECDAHLYYVDGCELYGPGDHQRWPLPDRLHPCGQAHGAIGARFAERVLNAQGPSSAG</sequence>
<dbReference type="Gene3D" id="3.40.50.1110">
    <property type="entry name" value="SGNH hydrolase"/>
    <property type="match status" value="1"/>
</dbReference>
<comment type="caution">
    <text evidence="2">The sequence shown here is derived from an EMBL/GenBank/DDBJ whole genome shotgun (WGS) entry which is preliminary data.</text>
</comment>
<dbReference type="EMBL" id="BMXL01000039">
    <property type="protein sequence ID" value="GHD36427.1"/>
    <property type="molecule type" value="Genomic_DNA"/>
</dbReference>
<protein>
    <recommendedName>
        <fullName evidence="1">SGNH hydrolase-type esterase domain-containing protein</fullName>
    </recommendedName>
</protein>
<dbReference type="Proteomes" id="UP000654947">
    <property type="component" value="Unassembled WGS sequence"/>
</dbReference>
<reference evidence="2 3" key="1">
    <citation type="journal article" date="2014" name="Int. J. Syst. Evol. Microbiol.">
        <title>Complete genome sequence of Corynebacterium casei LMG S-19264T (=DSM 44701T), isolated from a smear-ripened cheese.</title>
        <authorList>
            <consortium name="US DOE Joint Genome Institute (JGI-PGF)"/>
            <person name="Walter F."/>
            <person name="Albersmeier A."/>
            <person name="Kalinowski J."/>
            <person name="Ruckert C."/>
        </authorList>
    </citation>
    <scope>NUCLEOTIDE SEQUENCE [LARGE SCALE GENOMIC DNA]</scope>
    <source>
        <strain evidence="2 3">KCTC 19473</strain>
    </source>
</reference>
<evidence type="ECO:0000313" key="3">
    <source>
        <dbReference type="Proteomes" id="UP000654947"/>
    </source>
</evidence>
<evidence type="ECO:0000259" key="1">
    <source>
        <dbReference type="Pfam" id="PF14606"/>
    </source>
</evidence>
<dbReference type="Pfam" id="PF14606">
    <property type="entry name" value="Lipase_GDSL_3"/>
    <property type="match status" value="1"/>
</dbReference>
<name>A0A918XLG8_9ACTN</name>
<gene>
    <name evidence="2" type="ORF">GCM10007147_43790</name>
</gene>
<proteinExistence type="predicted"/>
<dbReference type="SUPFAM" id="SSF52266">
    <property type="entry name" value="SGNH hydrolase"/>
    <property type="match status" value="1"/>
</dbReference>